<dbReference type="InterPro" id="IPR051309">
    <property type="entry name" value="ABCF_ATPase"/>
</dbReference>
<keyword evidence="1" id="KW-0677">Repeat</keyword>
<dbReference type="PROSITE" id="PS50893">
    <property type="entry name" value="ABC_TRANSPORTER_2"/>
    <property type="match status" value="2"/>
</dbReference>
<dbReference type="Gene3D" id="1.10.287.380">
    <property type="entry name" value="Valyl-tRNA synthetase, C-terminal domain"/>
    <property type="match status" value="1"/>
</dbReference>
<dbReference type="FunFam" id="3.40.50.300:FF:000011">
    <property type="entry name" value="Putative ABC transporter ATP-binding component"/>
    <property type="match status" value="1"/>
</dbReference>
<sequence length="662" mass="75717">MIEKYKHGKVKKLFEVKTLILLQVNALTKLYGAETILANIKLEVQTKDRIALVGRNGAGKSTLLKIIAGELSHDGGEIIKPKDVSIGYLAQNTGLETSLTIWDEMLTVFTHLQQMETKLRRLEQEMGKEENFSNEATYERLLADYDQLQLDYKDQGGYQYEADIRSILSGLGFPVETHQTTISTLSGGQKTRLALGKLLLTKPDLLILDEPTNHLDIETLTWLEQYLQGYPGAILIVSHDRYFLDKLVTQVYEISNKESRRFVGNYSKYLDLKSALYEQDMKRYEKQQDEIAKLEDFVQKNIARASTTKRAQSRRKQLDRMELLTRPLGDSKSASFHFDIEKQSGNDVLQVKDATIGYDDDPIIEHVTMRLTRGDSVALVGPNGIGKSTLLKSLVNKLPLLNGHVSFGSNVSVGYYDQEQANLTSSKRVLNELWDEYPLQPEKEIRTILGNFLFTGDDVLKPVSSLSGGQKARLALAKLMMQKSNLLILDEPTNHLDLNSKEILENALIDYPGTLLFVSHDRYFINRVTTTVVELSTEGAQEYLGDYDYYVEKKNEMIERAAFEQQEQQENQAPVQKTVAQEKLNYLEEKERKQLERQRTRKIEELEQNIVEFEEEIATLEDQLCLPEIYADYEKASEITTKKQTLQEQLDACMAEWEELHL</sequence>
<dbReference type="FunFam" id="3.40.50.300:FF:000309">
    <property type="entry name" value="ABC transporter ATP-binding protein"/>
    <property type="match status" value="1"/>
</dbReference>
<dbReference type="Pfam" id="PF12848">
    <property type="entry name" value="ABC_tran_Xtn"/>
    <property type="match status" value="1"/>
</dbReference>
<dbReference type="GO" id="GO:0016887">
    <property type="term" value="F:ATP hydrolysis activity"/>
    <property type="evidence" value="ECO:0007669"/>
    <property type="project" value="InterPro"/>
</dbReference>
<feature type="coiled-coil region" evidence="4">
    <location>
        <begin position="592"/>
        <end position="656"/>
    </location>
</feature>
<keyword evidence="4" id="KW-0175">Coiled coil</keyword>
<dbReference type="GO" id="GO:0003677">
    <property type="term" value="F:DNA binding"/>
    <property type="evidence" value="ECO:0007669"/>
    <property type="project" value="InterPro"/>
</dbReference>
<keyword evidence="2" id="KW-0547">Nucleotide-binding</keyword>
<dbReference type="SMART" id="SM00382">
    <property type="entry name" value="AAA"/>
    <property type="match status" value="2"/>
</dbReference>
<proteinExistence type="predicted"/>
<dbReference type="PANTHER" id="PTHR42855:SF2">
    <property type="entry name" value="DRUG RESISTANCE ABC TRANSPORTER,ATP-BINDING PROTEIN"/>
    <property type="match status" value="1"/>
</dbReference>
<dbReference type="Pfam" id="PF00005">
    <property type="entry name" value="ABC_tran"/>
    <property type="match status" value="2"/>
</dbReference>
<evidence type="ECO:0000256" key="4">
    <source>
        <dbReference type="SAM" id="Coils"/>
    </source>
</evidence>
<dbReference type="InterPro" id="IPR003593">
    <property type="entry name" value="AAA+_ATPase"/>
</dbReference>
<dbReference type="SUPFAM" id="SSF52540">
    <property type="entry name" value="P-loop containing nucleoside triphosphate hydrolases"/>
    <property type="match status" value="2"/>
</dbReference>
<dbReference type="InterPro" id="IPR032524">
    <property type="entry name" value="ABC_tran_C"/>
</dbReference>
<organism evidence="6">
    <name type="scientific">Bacillus wiedmannii</name>
    <dbReference type="NCBI Taxonomy" id="1890302"/>
    <lineage>
        <taxon>Bacteria</taxon>
        <taxon>Bacillati</taxon>
        <taxon>Bacillota</taxon>
        <taxon>Bacilli</taxon>
        <taxon>Bacillales</taxon>
        <taxon>Bacillaceae</taxon>
        <taxon>Bacillus</taxon>
        <taxon>Bacillus cereus group</taxon>
    </lineage>
</organism>
<dbReference type="InterPro" id="IPR003439">
    <property type="entry name" value="ABC_transporter-like_ATP-bd"/>
</dbReference>
<dbReference type="GO" id="GO:0005524">
    <property type="term" value="F:ATP binding"/>
    <property type="evidence" value="ECO:0007669"/>
    <property type="project" value="UniProtKB-KW"/>
</dbReference>
<comment type="caution">
    <text evidence="6">The sequence shown here is derived from an EMBL/GenBank/DDBJ whole genome shotgun (WGS) entry which is preliminary data.</text>
</comment>
<dbReference type="CDD" id="cd03221">
    <property type="entry name" value="ABCF_EF-3"/>
    <property type="match status" value="2"/>
</dbReference>
<dbReference type="InterPro" id="IPR032781">
    <property type="entry name" value="ABC_tran_Xtn"/>
</dbReference>
<dbReference type="InterPro" id="IPR037118">
    <property type="entry name" value="Val-tRNA_synth_C_sf"/>
</dbReference>
<protein>
    <submittedName>
        <fullName evidence="6">ABC transporter ATP-binding protein</fullName>
    </submittedName>
</protein>
<dbReference type="AlphaFoldDB" id="A0A2A8F0H7"/>
<feature type="domain" description="ABC transporter" evidence="5">
    <location>
        <begin position="349"/>
        <end position="563"/>
    </location>
</feature>
<dbReference type="InterPro" id="IPR017871">
    <property type="entry name" value="ABC_transporter-like_CS"/>
</dbReference>
<evidence type="ECO:0000313" key="6">
    <source>
        <dbReference type="EMBL" id="PEM45111.1"/>
    </source>
</evidence>
<evidence type="ECO:0000256" key="3">
    <source>
        <dbReference type="ARBA" id="ARBA00022840"/>
    </source>
</evidence>
<dbReference type="Proteomes" id="UP000220621">
    <property type="component" value="Unassembled WGS sequence"/>
</dbReference>
<reference evidence="6" key="1">
    <citation type="submission" date="2017-09" db="EMBL/GenBank/DDBJ databases">
        <title>Large-scale bioinformatics analysis of Bacillus genomes uncovers conserved roles of natural products in bacterial physiology.</title>
        <authorList>
            <consortium name="Agbiome Team Llc"/>
            <person name="Bleich R.M."/>
            <person name="Grubbs K.J."/>
            <person name="Santa Maria K.C."/>
            <person name="Allen S.E."/>
            <person name="Farag S."/>
            <person name="Shank E.A."/>
            <person name="Bowers A."/>
        </authorList>
    </citation>
    <scope>NUCLEOTIDE SEQUENCE [LARGE SCALE GENOMIC DNA]</scope>
    <source>
        <strain evidence="6">AFS010764</strain>
    </source>
</reference>
<keyword evidence="3 6" id="KW-0067">ATP-binding</keyword>
<name>A0A2A8F0H7_9BACI</name>
<dbReference type="PANTHER" id="PTHR42855">
    <property type="entry name" value="ABC TRANSPORTER ATP-BINDING SUBUNIT"/>
    <property type="match status" value="1"/>
</dbReference>
<dbReference type="FunFam" id="1.10.287.380:FF:000006">
    <property type="entry name" value="ABC transporter ATP-binding protein"/>
    <property type="match status" value="1"/>
</dbReference>
<dbReference type="Pfam" id="PF16326">
    <property type="entry name" value="ABC_tran_CTD"/>
    <property type="match status" value="1"/>
</dbReference>
<dbReference type="EMBL" id="NUDL01000128">
    <property type="protein sequence ID" value="PEM45111.1"/>
    <property type="molecule type" value="Genomic_DNA"/>
</dbReference>
<evidence type="ECO:0000259" key="5">
    <source>
        <dbReference type="PROSITE" id="PS50893"/>
    </source>
</evidence>
<dbReference type="InterPro" id="IPR027417">
    <property type="entry name" value="P-loop_NTPase"/>
</dbReference>
<feature type="domain" description="ABC transporter" evidence="5">
    <location>
        <begin position="22"/>
        <end position="281"/>
    </location>
</feature>
<gene>
    <name evidence="6" type="ORF">CN611_28555</name>
</gene>
<dbReference type="Gene3D" id="3.40.50.300">
    <property type="entry name" value="P-loop containing nucleotide triphosphate hydrolases"/>
    <property type="match status" value="2"/>
</dbReference>
<evidence type="ECO:0000256" key="2">
    <source>
        <dbReference type="ARBA" id="ARBA00022741"/>
    </source>
</evidence>
<accession>A0A2A8F0H7</accession>
<evidence type="ECO:0000256" key="1">
    <source>
        <dbReference type="ARBA" id="ARBA00022737"/>
    </source>
</evidence>
<dbReference type="PROSITE" id="PS00211">
    <property type="entry name" value="ABC_TRANSPORTER_1"/>
    <property type="match status" value="2"/>
</dbReference>